<proteinExistence type="predicted"/>
<dbReference type="EMBL" id="SNYN01000005">
    <property type="protein sequence ID" value="TDQ53162.1"/>
    <property type="molecule type" value="Genomic_DNA"/>
</dbReference>
<evidence type="ECO:0000256" key="1">
    <source>
        <dbReference type="SAM" id="MobiDB-lite"/>
    </source>
</evidence>
<organism evidence="4 5">
    <name type="scientific">Actinorugispora endophytica</name>
    <dbReference type="NCBI Taxonomy" id="1605990"/>
    <lineage>
        <taxon>Bacteria</taxon>
        <taxon>Bacillati</taxon>
        <taxon>Actinomycetota</taxon>
        <taxon>Actinomycetes</taxon>
        <taxon>Streptosporangiales</taxon>
        <taxon>Nocardiopsidaceae</taxon>
        <taxon>Actinorugispora</taxon>
    </lineage>
</organism>
<feature type="transmembrane region" description="Helical" evidence="2">
    <location>
        <begin position="568"/>
        <end position="588"/>
    </location>
</feature>
<dbReference type="AlphaFoldDB" id="A0A4R6UZY7"/>
<keyword evidence="3" id="KW-0732">Signal</keyword>
<dbReference type="SUPFAM" id="SSF53649">
    <property type="entry name" value="Alkaline phosphatase-like"/>
    <property type="match status" value="1"/>
</dbReference>
<evidence type="ECO:0000256" key="3">
    <source>
        <dbReference type="SAM" id="SignalP"/>
    </source>
</evidence>
<feature type="transmembrane region" description="Helical" evidence="2">
    <location>
        <begin position="541"/>
        <end position="561"/>
    </location>
</feature>
<evidence type="ECO:0000256" key="2">
    <source>
        <dbReference type="SAM" id="Phobius"/>
    </source>
</evidence>
<feature type="transmembrane region" description="Helical" evidence="2">
    <location>
        <begin position="432"/>
        <end position="455"/>
    </location>
</feature>
<feature type="transmembrane region" description="Helical" evidence="2">
    <location>
        <begin position="594"/>
        <end position="614"/>
    </location>
</feature>
<feature type="transmembrane region" description="Helical" evidence="2">
    <location>
        <begin position="397"/>
        <end position="420"/>
    </location>
</feature>
<protein>
    <submittedName>
        <fullName evidence="4">Uncharacterized protein</fullName>
    </submittedName>
</protein>
<feature type="signal peptide" evidence="3">
    <location>
        <begin position="1"/>
        <end position="28"/>
    </location>
</feature>
<evidence type="ECO:0000313" key="4">
    <source>
        <dbReference type="EMBL" id="TDQ53162.1"/>
    </source>
</evidence>
<comment type="caution">
    <text evidence="4">The sequence shown here is derived from an EMBL/GenBank/DDBJ whole genome shotgun (WGS) entry which is preliminary data.</text>
</comment>
<sequence length="785" mass="81524">MAVGRWLSRALAVLAVLLAVTPVGTSTAAAPAPRPGPGPVVLVGVPGLRWSEIGPEATPNLWELARDSAIGDMSIRTVTSRTCPVDGWLTVSAGQRAASERQTYSICELPQLPRIEGDGAVVPGYSEHVAYNAASKFVARVGLLGDTVHANGGTTLAVGPGAALAAADSDGRVDRYLGGVAGLDEAAWDGVDLGVVDLNDLADLYLDPPPSPAAEEAEEDEEAEELGGEGPDSGEEGGSWDGGEAVEEAIEEGEVVEEEPEPDPSEYSELRERRERLTAIDEDLAVVLDTLPPGSTLMVAGISVEAGTSSLNAALLRGVGPGGQDFDHGYLTSESTRRPGLVTLTDITTTLLHAMGVDTLPGTVGRAWVEAPRPPGLTEAVGRLVEFTTAAEVVESLVPGFFSGLVALQLLIYAAAAFALKRYSDRDLSKRHLVLSVTRVVALGGAAFPVSSYLANLIPWWSAALPQLALLGSVLLADAVIVAAALAGPWRRDILAPTTIVAGITTLVLFADLCTGSNLQMNSPTGYTPIVAGRFYGLGNIAFATFATGMLMTVAGIAHLLPARGRRAWAVVAALAIGLATLFVIGWPGLGTDFGGVLAIVPGLAVTVLMIAGLRVTLSRLAVIGGGAVAVIAVLSYLDYLRPPNERSHFGLFAGQFVDGEAWPVVSRKIGAMLGSLGNWQLTLLSACALLFLFAVLNKPTDWRMGVLQRVYEYAPTLRAGLTGSLVTALAGFGLNDSGIAIPALALTVAVPLTLAACVWALQRERPPHAPRPSADGAPDRHAPV</sequence>
<feature type="transmembrane region" description="Helical" evidence="2">
    <location>
        <begin position="500"/>
        <end position="521"/>
    </location>
</feature>
<reference evidence="4 5" key="1">
    <citation type="submission" date="2019-03" db="EMBL/GenBank/DDBJ databases">
        <title>Genomic Encyclopedia of Type Strains, Phase IV (KMG-IV): sequencing the most valuable type-strain genomes for metagenomic binning, comparative biology and taxonomic classification.</title>
        <authorList>
            <person name="Goeker M."/>
        </authorList>
    </citation>
    <scope>NUCLEOTIDE SEQUENCE [LARGE SCALE GENOMIC DNA]</scope>
    <source>
        <strain evidence="4 5">DSM 46770</strain>
    </source>
</reference>
<evidence type="ECO:0000313" key="5">
    <source>
        <dbReference type="Proteomes" id="UP000295281"/>
    </source>
</evidence>
<dbReference type="OrthoDB" id="3264110at2"/>
<feature type="chain" id="PRO_5020607824" evidence="3">
    <location>
        <begin position="29"/>
        <end position="785"/>
    </location>
</feature>
<feature type="transmembrane region" description="Helical" evidence="2">
    <location>
        <begin position="621"/>
        <end position="638"/>
    </location>
</feature>
<dbReference type="Gene3D" id="3.40.720.10">
    <property type="entry name" value="Alkaline Phosphatase, subunit A"/>
    <property type="match status" value="1"/>
</dbReference>
<feature type="transmembrane region" description="Helical" evidence="2">
    <location>
        <begin position="718"/>
        <end position="735"/>
    </location>
</feature>
<name>A0A4R6UZY7_9ACTN</name>
<accession>A0A4R6UZY7</accession>
<dbReference type="RefSeq" id="WP_133741250.1">
    <property type="nucleotide sequence ID" value="NZ_SNYN01000005.1"/>
</dbReference>
<dbReference type="Proteomes" id="UP000295281">
    <property type="component" value="Unassembled WGS sequence"/>
</dbReference>
<keyword evidence="2" id="KW-0812">Transmembrane</keyword>
<keyword evidence="2" id="KW-0472">Membrane</keyword>
<feature type="transmembrane region" description="Helical" evidence="2">
    <location>
        <begin position="677"/>
        <end position="697"/>
    </location>
</feature>
<keyword evidence="2" id="KW-1133">Transmembrane helix</keyword>
<feature type="transmembrane region" description="Helical" evidence="2">
    <location>
        <begin position="467"/>
        <end position="488"/>
    </location>
</feature>
<feature type="transmembrane region" description="Helical" evidence="2">
    <location>
        <begin position="741"/>
        <end position="762"/>
    </location>
</feature>
<feature type="region of interest" description="Disordered" evidence="1">
    <location>
        <begin position="204"/>
        <end position="271"/>
    </location>
</feature>
<gene>
    <name evidence="4" type="ORF">EV190_105284</name>
</gene>
<feature type="compositionally biased region" description="Acidic residues" evidence="1">
    <location>
        <begin position="244"/>
        <end position="266"/>
    </location>
</feature>
<keyword evidence="5" id="KW-1185">Reference proteome</keyword>
<dbReference type="InterPro" id="IPR017850">
    <property type="entry name" value="Alkaline_phosphatase_core_sf"/>
</dbReference>
<feature type="compositionally biased region" description="Acidic residues" evidence="1">
    <location>
        <begin position="215"/>
        <end position="235"/>
    </location>
</feature>